<dbReference type="EMBL" id="AYSL01001399">
    <property type="protein sequence ID" value="KTF06052.1"/>
    <property type="molecule type" value="Genomic_DNA"/>
</dbReference>
<name>A0A1B6NSZ6_9ZZZZ</name>
<reference evidence="1" key="1">
    <citation type="submission" date="2013-11" db="EMBL/GenBank/DDBJ databases">
        <title>Microbial diversity, functional groups and degradation webs in Northern and Southern Mediterranean and Red Sea marine crude oil polluted sites.</title>
        <authorList>
            <person name="Daffonchio D."/>
            <person name="Mapelli F."/>
            <person name="Ferrer M."/>
            <person name="Richter M."/>
            <person name="Cherif A."/>
            <person name="Malkawi H.I."/>
            <person name="Yakimov M.M."/>
            <person name="Abdel-Fattah Y.R."/>
            <person name="Blaghen M."/>
            <person name="Golyshin P.N."/>
            <person name="Kalogerakis N."/>
            <person name="Boon N."/>
            <person name="Magagnini M."/>
            <person name="Fava F."/>
        </authorList>
    </citation>
    <scope>NUCLEOTIDE SEQUENCE</scope>
</reference>
<sequence>MTSRACTDNGNRDVARDFLRCLISSSTRLFIHMIL</sequence>
<organism evidence="1">
    <name type="scientific">marine sediment metagenome</name>
    <dbReference type="NCBI Taxonomy" id="412755"/>
    <lineage>
        <taxon>unclassified sequences</taxon>
        <taxon>metagenomes</taxon>
        <taxon>ecological metagenomes</taxon>
    </lineage>
</organism>
<proteinExistence type="predicted"/>
<comment type="caution">
    <text evidence="1">The sequence shown here is derived from an EMBL/GenBank/DDBJ whole genome shotgun (WGS) entry which is preliminary data.</text>
</comment>
<evidence type="ECO:0000313" key="1">
    <source>
        <dbReference type="EMBL" id="KTF06052.1"/>
    </source>
</evidence>
<dbReference type="AlphaFoldDB" id="A0A1B6NSZ6"/>
<accession>A0A1B6NSZ6</accession>
<gene>
    <name evidence="1" type="ORF">MGSAQ_002451</name>
</gene>
<protein>
    <submittedName>
        <fullName evidence="1">Uncharacterized protein</fullName>
    </submittedName>
</protein>